<keyword evidence="3 9" id="KW-0813">Transport</keyword>
<evidence type="ECO:0000256" key="5">
    <source>
        <dbReference type="ARBA" id="ARBA00022824"/>
    </source>
</evidence>
<comment type="similarity">
    <text evidence="2 9">Belongs to the WRB/GET1 family.</text>
</comment>
<dbReference type="InterPro" id="IPR027538">
    <property type="entry name" value="Get1_fungi"/>
</dbReference>
<dbReference type="FunFam" id="1.10.287.660:FF:000006">
    <property type="entry name" value="Protein GET1"/>
    <property type="match status" value="1"/>
</dbReference>
<evidence type="ECO:0000256" key="8">
    <source>
        <dbReference type="ARBA" id="ARBA00023136"/>
    </source>
</evidence>
<evidence type="ECO:0000256" key="9">
    <source>
        <dbReference type="HAMAP-Rule" id="MF_03113"/>
    </source>
</evidence>
<keyword evidence="8 9" id="KW-0472">Membrane</keyword>
<dbReference type="GO" id="GO:0043495">
    <property type="term" value="F:protein-membrane adaptor activity"/>
    <property type="evidence" value="ECO:0007669"/>
    <property type="project" value="TreeGrafter"/>
</dbReference>
<sequence length="208" mass="23772">MLSLPVVVFLVHLAIYLVNTLGASTVDHLIWILYLKLPSATSKTAQQHTRLKQDLVGVKRELNATSSQDEFAKWAKLRRRHDKITEEYEATNKILSSNKVSFDWTIKIVRWLSTNGFKLFLQIYYNRTPMFELPPNWSPYAVEWILSFPRAPLGTVSIQIWGGACATAISLTGEGASFVWTYMERPKAHAVPSETEREKLETTSKKEL</sequence>
<dbReference type="Gene3D" id="1.10.287.660">
    <property type="entry name" value="Helix hairpin bin"/>
    <property type="match status" value="1"/>
</dbReference>
<keyword evidence="7" id="KW-0175">Coiled coil</keyword>
<evidence type="ECO:0000256" key="1">
    <source>
        <dbReference type="ARBA" id="ARBA00004477"/>
    </source>
</evidence>
<proteinExistence type="inferred from homology"/>
<evidence type="ECO:0000256" key="4">
    <source>
        <dbReference type="ARBA" id="ARBA00022692"/>
    </source>
</evidence>
<comment type="caution">
    <text evidence="9">Lacks conserved residue(s) required for the propagation of feature annotation.</text>
</comment>
<name>A0A232LYA7_9EURO</name>
<protein>
    <submittedName>
        <fullName evidence="10">Uncharacterized protein</fullName>
    </submittedName>
</protein>
<evidence type="ECO:0000256" key="7">
    <source>
        <dbReference type="ARBA" id="ARBA00023054"/>
    </source>
</evidence>
<evidence type="ECO:0000256" key="2">
    <source>
        <dbReference type="ARBA" id="ARBA00010799"/>
    </source>
</evidence>
<dbReference type="HAMAP" id="MF_03113">
    <property type="entry name" value="Get1"/>
    <property type="match status" value="1"/>
</dbReference>
<evidence type="ECO:0000313" key="11">
    <source>
        <dbReference type="Proteomes" id="UP000243515"/>
    </source>
</evidence>
<accession>A0A232LYA7</accession>
<keyword evidence="5 9" id="KW-0256">Endoplasmic reticulum</keyword>
<feature type="topological domain" description="Lumenal" evidence="9">
    <location>
        <begin position="1"/>
        <end position="4"/>
    </location>
</feature>
<evidence type="ECO:0000256" key="3">
    <source>
        <dbReference type="ARBA" id="ARBA00022448"/>
    </source>
</evidence>
<organism evidence="10 11">
    <name type="scientific">Elaphomyces granulatus</name>
    <dbReference type="NCBI Taxonomy" id="519963"/>
    <lineage>
        <taxon>Eukaryota</taxon>
        <taxon>Fungi</taxon>
        <taxon>Dikarya</taxon>
        <taxon>Ascomycota</taxon>
        <taxon>Pezizomycotina</taxon>
        <taxon>Eurotiomycetes</taxon>
        <taxon>Eurotiomycetidae</taxon>
        <taxon>Eurotiales</taxon>
        <taxon>Elaphomycetaceae</taxon>
        <taxon>Elaphomyces</taxon>
    </lineage>
</organism>
<dbReference type="AlphaFoldDB" id="A0A232LYA7"/>
<keyword evidence="4 9" id="KW-0812">Transmembrane</keyword>
<comment type="subcellular location">
    <subcellularLocation>
        <location evidence="1">Endoplasmic reticulum membrane</location>
        <topology evidence="1">Multi-pass membrane protein</topology>
    </subcellularLocation>
</comment>
<evidence type="ECO:0000256" key="6">
    <source>
        <dbReference type="ARBA" id="ARBA00022989"/>
    </source>
</evidence>
<gene>
    <name evidence="9" type="primary">GET1</name>
    <name evidence="10" type="ORF">Egran_03104</name>
</gene>
<dbReference type="InterPro" id="IPR028945">
    <property type="entry name" value="Get1"/>
</dbReference>
<dbReference type="Pfam" id="PF04420">
    <property type="entry name" value="CHD5"/>
    <property type="match status" value="1"/>
</dbReference>
<evidence type="ECO:0000313" key="10">
    <source>
        <dbReference type="EMBL" id="OXV09129.1"/>
    </source>
</evidence>
<keyword evidence="6 9" id="KW-1133">Transmembrane helix</keyword>
<dbReference type="OrthoDB" id="69461at2759"/>
<dbReference type="GO" id="GO:0043529">
    <property type="term" value="C:GET complex"/>
    <property type="evidence" value="ECO:0007669"/>
    <property type="project" value="InterPro"/>
</dbReference>
<comment type="caution">
    <text evidence="10">The sequence shown here is derived from an EMBL/GenBank/DDBJ whole genome shotgun (WGS) entry which is preliminary data.</text>
</comment>
<feature type="topological domain" description="Cytoplasmic" evidence="9">
    <location>
        <begin position="173"/>
        <end position="208"/>
    </location>
</feature>
<dbReference type="PANTHER" id="PTHR42650">
    <property type="entry name" value="TAIL-ANCHORED PROTEIN INSERTION RECEPTOR WRB"/>
    <property type="match status" value="1"/>
</dbReference>
<dbReference type="GO" id="GO:0071816">
    <property type="term" value="P:tail-anchored membrane protein insertion into ER membrane"/>
    <property type="evidence" value="ECO:0007669"/>
    <property type="project" value="InterPro"/>
</dbReference>
<dbReference type="InterPro" id="IPR029012">
    <property type="entry name" value="Helix_hairpin_bin_sf"/>
</dbReference>
<dbReference type="Proteomes" id="UP000243515">
    <property type="component" value="Unassembled WGS sequence"/>
</dbReference>
<dbReference type="PANTHER" id="PTHR42650:SF1">
    <property type="entry name" value="GUIDED ENTRY OF TAIL-ANCHORED PROTEINS FACTOR 1"/>
    <property type="match status" value="1"/>
</dbReference>
<dbReference type="EMBL" id="NPHW01003696">
    <property type="protein sequence ID" value="OXV09129.1"/>
    <property type="molecule type" value="Genomic_DNA"/>
</dbReference>
<keyword evidence="11" id="KW-1185">Reference proteome</keyword>
<reference evidence="10 11" key="1">
    <citation type="journal article" date="2015" name="Environ. Microbiol.">
        <title>Metagenome sequence of Elaphomyces granulatus from sporocarp tissue reveals Ascomycota ectomycorrhizal fingerprints of genome expansion and a Proteobacteria-rich microbiome.</title>
        <authorList>
            <person name="Quandt C.A."/>
            <person name="Kohler A."/>
            <person name="Hesse C.N."/>
            <person name="Sharpton T.J."/>
            <person name="Martin F."/>
            <person name="Spatafora J.W."/>
        </authorList>
    </citation>
    <scope>NUCLEOTIDE SEQUENCE [LARGE SCALE GENOMIC DNA]</scope>
    <source>
        <strain evidence="10 11">OSC145934</strain>
    </source>
</reference>
<dbReference type="GO" id="GO:0005789">
    <property type="term" value="C:endoplasmic reticulum membrane"/>
    <property type="evidence" value="ECO:0007669"/>
    <property type="project" value="UniProtKB-SubCell"/>
</dbReference>